<sequence length="905" mass="103210">MDSLRKSFKRNSSHKNVGRKSGGEQESKLILFDDEQDALKSIHPDSDRREVVVKIDNSNGSSRDIELSMEPNSETWKGSYDFLNDGNGTEQQQKQQQQQTDTDEEFFFQQQSFKGDIPKLIAQFQEKEAVGKTSCNVELEMEAALMDQLPPVNEDPKEQQPITSKELRVSFQAPSLHHNENGPENIRRRSRCLWDEDNNNNNKYPDAGEVLKCSANSSFKHNSSLMRSKTKSRLIDPPLTEDNLQHSGINLSKSLKSGMLGKDDDDDDPFLDEDLPGEFKKGKLSALTILEWLSFIAILVTFICTLKIPFLTEIEAWNLSLWRWEVLVLVLISGRLVSGWGIRIIVFFIERNFLLRKRVLYFVYALRNVVLNCLWLGLVLITWTIIFNEKDEGQIKSKVLPYITKILICLLVGTLIWLVKTILVKVLASSFHVSTYFDRIQDSLFNQYVIETLSGPPLVEIQNTKEEEGRLMDEIQRLQNAGAEIPPNLKAAAFPGKSMQAIGSGGYQKSEVIGKSFKLSGAGSKQLDEGITIDHLHKLNQKNISAWNMKRLMRIVRRGSLFTLDEHISNRAAEDDSAVQIESEYEAKAAAKRIFTNVAKHGSKYIHLADLMCFMREDEAVKTMGLFEGASESNRVNKTALKDWVVNAFRERRALSLTLNDTKTAVNKLHQMVNIVVGIIILVISLLILEIATTQLLVVISSQLLLVVFIFGNTCKTIFEAIIFLFVMHPYDVGDRCEINGVQMIVEEMNILTTVFLRYDNQKIIYPNSVLSTQPISNYYRSPDMGEAIEFCVHVSTSVEKIGLMRERLIACIEGKKEHWYPNPMVVIKDVIDMNKLQVAVWPRHRMNHQNMGERWARRACLVEEMVKIFRELDIEFRMLPVDVNLRTMPESTSSRLPSTWTTCA</sequence>
<protein>
    <submittedName>
        <fullName evidence="1">Uncharacterized protein</fullName>
    </submittedName>
</protein>
<accession>A0ACC2KUG7</accession>
<comment type="caution">
    <text evidence="1">The sequence shown here is derived from an EMBL/GenBank/DDBJ whole genome shotgun (WGS) entry which is preliminary data.</text>
</comment>
<proteinExistence type="predicted"/>
<evidence type="ECO:0000313" key="2">
    <source>
        <dbReference type="Proteomes" id="UP001234297"/>
    </source>
</evidence>
<dbReference type="Proteomes" id="UP001234297">
    <property type="component" value="Chromosome 11"/>
</dbReference>
<keyword evidence="2" id="KW-1185">Reference proteome</keyword>
<gene>
    <name evidence="1" type="ORF">MRB53_033359</name>
</gene>
<organism evidence="1 2">
    <name type="scientific">Persea americana</name>
    <name type="common">Avocado</name>
    <dbReference type="NCBI Taxonomy" id="3435"/>
    <lineage>
        <taxon>Eukaryota</taxon>
        <taxon>Viridiplantae</taxon>
        <taxon>Streptophyta</taxon>
        <taxon>Embryophyta</taxon>
        <taxon>Tracheophyta</taxon>
        <taxon>Spermatophyta</taxon>
        <taxon>Magnoliopsida</taxon>
        <taxon>Magnoliidae</taxon>
        <taxon>Laurales</taxon>
        <taxon>Lauraceae</taxon>
        <taxon>Persea</taxon>
    </lineage>
</organism>
<name>A0ACC2KUG7_PERAE</name>
<evidence type="ECO:0000313" key="1">
    <source>
        <dbReference type="EMBL" id="KAJ8624829.1"/>
    </source>
</evidence>
<reference evidence="1 2" key="1">
    <citation type="journal article" date="2022" name="Hortic Res">
        <title>A haplotype resolved chromosomal level avocado genome allows analysis of novel avocado genes.</title>
        <authorList>
            <person name="Nath O."/>
            <person name="Fletcher S.J."/>
            <person name="Hayward A."/>
            <person name="Shaw L.M."/>
            <person name="Masouleh A.K."/>
            <person name="Furtado A."/>
            <person name="Henry R.J."/>
            <person name="Mitter N."/>
        </authorList>
    </citation>
    <scope>NUCLEOTIDE SEQUENCE [LARGE SCALE GENOMIC DNA]</scope>
    <source>
        <strain evidence="2">cv. Hass</strain>
    </source>
</reference>
<dbReference type="EMBL" id="CM056819">
    <property type="protein sequence ID" value="KAJ8624829.1"/>
    <property type="molecule type" value="Genomic_DNA"/>
</dbReference>